<evidence type="ECO:0000259" key="4">
    <source>
        <dbReference type="PROSITE" id="PS50296"/>
    </source>
</evidence>
<evidence type="ECO:0000256" key="1">
    <source>
        <dbReference type="ARBA" id="ARBA00005422"/>
    </source>
</evidence>
<keyword evidence="5" id="KW-0396">Initiation factor</keyword>
<dbReference type="GO" id="GO:0002188">
    <property type="term" value="P:translation reinitiation"/>
    <property type="evidence" value="ECO:0007669"/>
    <property type="project" value="TreeGrafter"/>
</dbReference>
<dbReference type="InterPro" id="IPR036877">
    <property type="entry name" value="SUI1_dom_sf"/>
</dbReference>
<evidence type="ECO:0000313" key="5">
    <source>
        <dbReference type="EMBL" id="KAA5536932.1"/>
    </source>
</evidence>
<sequence>MNKKTLNSFSALVFSTNPDAVKQEEPEITETPLPKEQRLKVRIEKKHRGGKTVTIIDGFEGKDEDFQELAKKLKTKCGTGGSAKDGEIIIQGENREKIITWLKEWGYTHTKG</sequence>
<keyword evidence="3" id="KW-0648">Protein biosynthesis</keyword>
<comment type="similarity">
    <text evidence="1">Belongs to the SUI1 family.</text>
</comment>
<dbReference type="InterPro" id="IPR005872">
    <property type="entry name" value="SUI1_arc_bac"/>
</dbReference>
<name>A0A5M6CSJ6_9BACT</name>
<evidence type="ECO:0000256" key="3">
    <source>
        <dbReference type="ARBA" id="ARBA00022917"/>
    </source>
</evidence>
<dbReference type="CDD" id="cd11567">
    <property type="entry name" value="YciH_like"/>
    <property type="match status" value="1"/>
</dbReference>
<keyword evidence="2" id="KW-0810">Translation regulation</keyword>
<dbReference type="RefSeq" id="WP_150031509.1">
    <property type="nucleotide sequence ID" value="NZ_VWSH01000001.1"/>
</dbReference>
<dbReference type="PIRSF" id="PIRSF037511">
    <property type="entry name" value="Transl_init_SUI1_pro"/>
    <property type="match status" value="1"/>
</dbReference>
<dbReference type="GO" id="GO:0006417">
    <property type="term" value="P:regulation of translation"/>
    <property type="evidence" value="ECO:0007669"/>
    <property type="project" value="UniProtKB-KW"/>
</dbReference>
<dbReference type="SUPFAM" id="SSF55159">
    <property type="entry name" value="eIF1-like"/>
    <property type="match status" value="1"/>
</dbReference>
<organism evidence="5 6">
    <name type="scientific">Taibaiella lutea</name>
    <dbReference type="NCBI Taxonomy" id="2608001"/>
    <lineage>
        <taxon>Bacteria</taxon>
        <taxon>Pseudomonadati</taxon>
        <taxon>Bacteroidota</taxon>
        <taxon>Chitinophagia</taxon>
        <taxon>Chitinophagales</taxon>
        <taxon>Chitinophagaceae</taxon>
        <taxon>Taibaiella</taxon>
    </lineage>
</organism>
<gene>
    <name evidence="5" type="ORF">F0919_04465</name>
</gene>
<dbReference type="GO" id="GO:0003743">
    <property type="term" value="F:translation initiation factor activity"/>
    <property type="evidence" value="ECO:0007669"/>
    <property type="project" value="UniProtKB-KW"/>
</dbReference>
<dbReference type="Pfam" id="PF01253">
    <property type="entry name" value="SUI1"/>
    <property type="match status" value="1"/>
</dbReference>
<comment type="caution">
    <text evidence="5">The sequence shown here is derived from an EMBL/GenBank/DDBJ whole genome shotgun (WGS) entry which is preliminary data.</text>
</comment>
<dbReference type="Proteomes" id="UP000323632">
    <property type="component" value="Unassembled WGS sequence"/>
</dbReference>
<dbReference type="PANTHER" id="PTHR12789:SF0">
    <property type="entry name" value="DENSITY-REGULATED PROTEIN"/>
    <property type="match status" value="1"/>
</dbReference>
<evidence type="ECO:0000256" key="2">
    <source>
        <dbReference type="ARBA" id="ARBA00022845"/>
    </source>
</evidence>
<dbReference type="EMBL" id="VWSH01000001">
    <property type="protein sequence ID" value="KAA5536932.1"/>
    <property type="molecule type" value="Genomic_DNA"/>
</dbReference>
<dbReference type="Gene3D" id="3.30.780.10">
    <property type="entry name" value="SUI1-like domain"/>
    <property type="match status" value="1"/>
</dbReference>
<reference evidence="5 6" key="1">
    <citation type="submission" date="2019-09" db="EMBL/GenBank/DDBJ databases">
        <title>Genome sequence and assembly of Taibaiella sp.</title>
        <authorList>
            <person name="Chhetri G."/>
        </authorList>
    </citation>
    <scope>NUCLEOTIDE SEQUENCE [LARGE SCALE GENOMIC DNA]</scope>
    <source>
        <strain evidence="5 6">KVB11</strain>
    </source>
</reference>
<dbReference type="InterPro" id="IPR050318">
    <property type="entry name" value="DENR/SUI1_TIF"/>
</dbReference>
<protein>
    <submittedName>
        <fullName evidence="5">Translation initiation factor</fullName>
    </submittedName>
</protein>
<dbReference type="GO" id="GO:0001731">
    <property type="term" value="P:formation of translation preinitiation complex"/>
    <property type="evidence" value="ECO:0007669"/>
    <property type="project" value="TreeGrafter"/>
</dbReference>
<dbReference type="GO" id="GO:0003729">
    <property type="term" value="F:mRNA binding"/>
    <property type="evidence" value="ECO:0007669"/>
    <property type="project" value="TreeGrafter"/>
</dbReference>
<accession>A0A5M6CSJ6</accession>
<dbReference type="AlphaFoldDB" id="A0A5M6CSJ6"/>
<dbReference type="PANTHER" id="PTHR12789">
    <property type="entry name" value="DENSITY-REGULATED PROTEIN HOMOLOG"/>
    <property type="match status" value="1"/>
</dbReference>
<dbReference type="InterPro" id="IPR001950">
    <property type="entry name" value="SUI1"/>
</dbReference>
<dbReference type="PROSITE" id="PS50296">
    <property type="entry name" value="SUI1"/>
    <property type="match status" value="1"/>
</dbReference>
<proteinExistence type="inferred from homology"/>
<keyword evidence="6" id="KW-1185">Reference proteome</keyword>
<feature type="domain" description="SUI1" evidence="4">
    <location>
        <begin position="46"/>
        <end position="106"/>
    </location>
</feature>
<evidence type="ECO:0000313" key="6">
    <source>
        <dbReference type="Proteomes" id="UP000323632"/>
    </source>
</evidence>